<protein>
    <submittedName>
        <fullName evidence="1">Uncharacterized protein</fullName>
    </submittedName>
</protein>
<dbReference type="HOGENOM" id="CLU_3086115_0_0_6"/>
<reference evidence="1 2" key="1">
    <citation type="journal article" date="2003" name="Lancet">
        <title>Genome sequence of Vibrio parahaemolyticus: a pathogenic mechanism distinct from that of V. cholerae.</title>
        <authorList>
            <person name="Makino K."/>
            <person name="Oshima K."/>
            <person name="Kurokawa K."/>
            <person name="Yokoyama K."/>
            <person name="Uda T."/>
            <person name="Tagomori K."/>
            <person name="Iijima Y."/>
            <person name="Najima M."/>
            <person name="Nakano M."/>
            <person name="Yamashita A."/>
            <person name="Kubota Y."/>
            <person name="Kimura S."/>
            <person name="Yasunaga T."/>
            <person name="Honda T."/>
            <person name="Shinagawa H."/>
            <person name="Hattori M."/>
            <person name="Iida T."/>
        </authorList>
    </citation>
    <scope>NUCLEOTIDE SEQUENCE [LARGE SCALE GENOMIC DNA]</scope>
    <source>
        <strain evidence="2">RIMD 2210633</strain>
    </source>
</reference>
<dbReference type="AlphaFoldDB" id="Q87PM9"/>
<name>Q87PM9_VIBPA</name>
<dbReference type="KEGG" id="vpa:VP1471"/>
<organism evidence="1 2">
    <name type="scientific">Vibrio parahaemolyticus serotype O3:K6 (strain RIMD 2210633)</name>
    <dbReference type="NCBI Taxonomy" id="223926"/>
    <lineage>
        <taxon>Bacteria</taxon>
        <taxon>Pseudomonadati</taxon>
        <taxon>Pseudomonadota</taxon>
        <taxon>Gammaproteobacteria</taxon>
        <taxon>Vibrionales</taxon>
        <taxon>Vibrionaceae</taxon>
        <taxon>Vibrio</taxon>
    </lineage>
</organism>
<dbReference type="EMBL" id="BA000031">
    <property type="protein sequence ID" value="BAC59735.1"/>
    <property type="molecule type" value="Genomic_DNA"/>
</dbReference>
<sequence>MHPFTRLFDIVFNQRGNDLRAGVFNHLLENELINQLLFNVLCRIGIHNKRSL</sequence>
<proteinExistence type="predicted"/>
<dbReference type="Proteomes" id="UP000002493">
    <property type="component" value="Chromosome 1"/>
</dbReference>
<evidence type="ECO:0000313" key="1">
    <source>
        <dbReference type="EMBL" id="BAC59735.1"/>
    </source>
</evidence>
<gene>
    <name evidence="1" type="ordered locus">VP1471</name>
</gene>
<accession>Q87PM9</accession>
<evidence type="ECO:0000313" key="2">
    <source>
        <dbReference type="Proteomes" id="UP000002493"/>
    </source>
</evidence>